<dbReference type="InterPro" id="IPR000644">
    <property type="entry name" value="CBS_dom"/>
</dbReference>
<dbReference type="SUPFAM" id="SSF54631">
    <property type="entry name" value="CBS-domain pair"/>
    <property type="match status" value="1"/>
</dbReference>
<organism evidence="3 4">
    <name type="scientific">Dialister micraerophilus DSM 19965</name>
    <dbReference type="NCBI Taxonomy" id="888062"/>
    <lineage>
        <taxon>Bacteria</taxon>
        <taxon>Bacillati</taxon>
        <taxon>Bacillota</taxon>
        <taxon>Negativicutes</taxon>
        <taxon>Veillonellales</taxon>
        <taxon>Veillonellaceae</taxon>
        <taxon>Dialister</taxon>
    </lineage>
</organism>
<feature type="domain" description="CBS" evidence="2">
    <location>
        <begin position="88"/>
        <end position="135"/>
    </location>
</feature>
<dbReference type="InterPro" id="IPR013196">
    <property type="entry name" value="HTH_11"/>
</dbReference>
<sequence length="217" mass="24212">MDRMDNMQLTSRQKEIARIIRENEPITGETIAERLNVTRSALRGDLAVLLAGEIIAARRRLGYFYLGGGENPVSVEIRSVTVKDCMSRPIMVKSSANAYDAAVLLFTEDIGTIFVGQEDDVAGVVSRKDLLKCAMGNDDLTKVPISMVMTSRAKMIYAEPTEDLVSIAQKMIDYEIDCLPVGKFEDVEGERRFVLVGRMSKTNITRLFLELGKGKRR</sequence>
<dbReference type="Proteomes" id="UP000003503">
    <property type="component" value="Unassembled WGS sequence"/>
</dbReference>
<name>F2BXB5_9FIRM</name>
<dbReference type="InterPro" id="IPR051462">
    <property type="entry name" value="CBS_domain-containing"/>
</dbReference>
<dbReference type="Pfam" id="PF08279">
    <property type="entry name" value="HTH_11"/>
    <property type="match status" value="1"/>
</dbReference>
<dbReference type="Gene3D" id="3.10.580.10">
    <property type="entry name" value="CBS-domain"/>
    <property type="match status" value="1"/>
</dbReference>
<dbReference type="STRING" id="888062.HMPREF9083_0795"/>
<evidence type="ECO:0000313" key="3">
    <source>
        <dbReference type="EMBL" id="EGF13672.1"/>
    </source>
</evidence>
<keyword evidence="4" id="KW-1185">Reference proteome</keyword>
<protein>
    <submittedName>
        <fullName evidence="3">CBS domain protein</fullName>
    </submittedName>
</protein>
<dbReference type="InterPro" id="IPR036388">
    <property type="entry name" value="WH-like_DNA-bd_sf"/>
</dbReference>
<reference evidence="3 4" key="1">
    <citation type="submission" date="2011-02" db="EMBL/GenBank/DDBJ databases">
        <authorList>
            <person name="Muzny D."/>
            <person name="Qin X."/>
            <person name="Deng J."/>
            <person name="Jiang H."/>
            <person name="Liu Y."/>
            <person name="Qu J."/>
            <person name="Song X.-Z."/>
            <person name="Zhang L."/>
            <person name="Thornton R."/>
            <person name="Coyle M."/>
            <person name="Francisco L."/>
            <person name="Jackson L."/>
            <person name="Javaid M."/>
            <person name="Korchina V."/>
            <person name="Kovar C."/>
            <person name="Mata R."/>
            <person name="Mathew T."/>
            <person name="Ngo R."/>
            <person name="Nguyen L."/>
            <person name="Nguyen N."/>
            <person name="Okwuonu G."/>
            <person name="Ongeri F."/>
            <person name="Pham C."/>
            <person name="Simmons D."/>
            <person name="Wilczek-Boney K."/>
            <person name="Hale W."/>
            <person name="Jakkamsetti A."/>
            <person name="Pham P."/>
            <person name="Ruth R."/>
            <person name="San Lucas F."/>
            <person name="Warren J."/>
            <person name="Zhang J."/>
            <person name="Zhao Z."/>
            <person name="Zhou C."/>
            <person name="Zhu D."/>
            <person name="Lee S."/>
            <person name="Bess C."/>
            <person name="Blankenburg K."/>
            <person name="Forbes L."/>
            <person name="Fu Q."/>
            <person name="Gubbala S."/>
            <person name="Hirani K."/>
            <person name="Jayaseelan J.C."/>
            <person name="Lara F."/>
            <person name="Munidasa M."/>
            <person name="Palculict T."/>
            <person name="Patil S."/>
            <person name="Pu L.-L."/>
            <person name="Saada N."/>
            <person name="Tang L."/>
            <person name="Weissenberger G."/>
            <person name="Zhu Y."/>
            <person name="Hemphill L."/>
            <person name="Shang Y."/>
            <person name="Youmans B."/>
            <person name="Ayvaz T."/>
            <person name="Ross M."/>
            <person name="Santibanez J."/>
            <person name="Aqrawi P."/>
            <person name="Gross S."/>
            <person name="Joshi V."/>
            <person name="Fowler G."/>
            <person name="Nazareth L."/>
            <person name="Reid J."/>
            <person name="Worley K."/>
            <person name="Petrosino J."/>
            <person name="Highlander S."/>
            <person name="Gibbs R."/>
        </authorList>
    </citation>
    <scope>NUCLEOTIDE SEQUENCE [LARGE SCALE GENOMIC DNA]</scope>
    <source>
        <strain evidence="3 4">DSM 19965</strain>
    </source>
</reference>
<dbReference type="CDD" id="cd04617">
    <property type="entry name" value="CBS_pair_CcpN"/>
    <property type="match status" value="1"/>
</dbReference>
<dbReference type="PANTHER" id="PTHR48108:SF32">
    <property type="entry name" value="TRANSCRIPTIONAL REPRESSOR CCPN"/>
    <property type="match status" value="1"/>
</dbReference>
<comment type="caution">
    <text evidence="3">The sequence shown here is derived from an EMBL/GenBank/DDBJ whole genome shotgun (WGS) entry which is preliminary data.</text>
</comment>
<feature type="domain" description="CBS" evidence="2">
    <location>
        <begin position="154"/>
        <end position="209"/>
    </location>
</feature>
<dbReference type="SMART" id="SM00116">
    <property type="entry name" value="CBS"/>
    <property type="match status" value="2"/>
</dbReference>
<dbReference type="Pfam" id="PF00571">
    <property type="entry name" value="CBS"/>
    <property type="match status" value="1"/>
</dbReference>
<evidence type="ECO:0000256" key="1">
    <source>
        <dbReference type="ARBA" id="ARBA00022737"/>
    </source>
</evidence>
<dbReference type="InterPro" id="IPR046342">
    <property type="entry name" value="CBS_dom_sf"/>
</dbReference>
<proteinExistence type="predicted"/>
<dbReference type="EMBL" id="AFBB01000016">
    <property type="protein sequence ID" value="EGF13672.1"/>
    <property type="molecule type" value="Genomic_DNA"/>
</dbReference>
<dbReference type="Gene3D" id="1.10.10.10">
    <property type="entry name" value="Winged helix-like DNA-binding domain superfamily/Winged helix DNA-binding domain"/>
    <property type="match status" value="1"/>
</dbReference>
<dbReference type="SUPFAM" id="SSF46785">
    <property type="entry name" value="Winged helix' DNA-binding domain"/>
    <property type="match status" value="1"/>
</dbReference>
<dbReference type="HOGENOM" id="CLU_090663_1_0_9"/>
<dbReference type="PANTHER" id="PTHR48108">
    <property type="entry name" value="CBS DOMAIN-CONTAINING PROTEIN CBSX2, CHLOROPLASTIC"/>
    <property type="match status" value="1"/>
</dbReference>
<gene>
    <name evidence="3" type="ORF">HMPREF9083_0795</name>
</gene>
<dbReference type="eggNOG" id="COG2905">
    <property type="taxonomic scope" value="Bacteria"/>
</dbReference>
<dbReference type="InterPro" id="IPR036390">
    <property type="entry name" value="WH_DNA-bd_sf"/>
</dbReference>
<accession>F2BXB5</accession>
<evidence type="ECO:0000259" key="2">
    <source>
        <dbReference type="SMART" id="SM00116"/>
    </source>
</evidence>
<dbReference type="AlphaFoldDB" id="F2BXB5"/>
<keyword evidence="1" id="KW-0677">Repeat</keyword>
<evidence type="ECO:0000313" key="4">
    <source>
        <dbReference type="Proteomes" id="UP000003503"/>
    </source>
</evidence>